<evidence type="ECO:0008006" key="9">
    <source>
        <dbReference type="Google" id="ProtNLM"/>
    </source>
</evidence>
<dbReference type="Proteomes" id="UP001189429">
    <property type="component" value="Unassembled WGS sequence"/>
</dbReference>
<dbReference type="SUPFAM" id="SSF53300">
    <property type="entry name" value="vWA-like"/>
    <property type="match status" value="1"/>
</dbReference>
<keyword evidence="1" id="KW-0653">Protein transport</keyword>
<organism evidence="7 8">
    <name type="scientific">Prorocentrum cordatum</name>
    <dbReference type="NCBI Taxonomy" id="2364126"/>
    <lineage>
        <taxon>Eukaryota</taxon>
        <taxon>Sar</taxon>
        <taxon>Alveolata</taxon>
        <taxon>Dinophyceae</taxon>
        <taxon>Prorocentrales</taxon>
        <taxon>Prorocentraceae</taxon>
        <taxon>Prorocentrum</taxon>
    </lineage>
</organism>
<gene>
    <name evidence="7" type="ORF">PCOR1329_LOCUS42007</name>
</gene>
<evidence type="ECO:0000259" key="5">
    <source>
        <dbReference type="PROSITE" id="PS50234"/>
    </source>
</evidence>
<feature type="region of interest" description="Disordered" evidence="4">
    <location>
        <begin position="1"/>
        <end position="22"/>
    </location>
</feature>
<reference evidence="7" key="1">
    <citation type="submission" date="2023-10" db="EMBL/GenBank/DDBJ databases">
        <authorList>
            <person name="Chen Y."/>
            <person name="Shah S."/>
            <person name="Dougan E. K."/>
            <person name="Thang M."/>
            <person name="Chan C."/>
        </authorList>
    </citation>
    <scope>NUCLEOTIDE SEQUENCE [LARGE SCALE GENOMIC DNA]</scope>
</reference>
<dbReference type="Gene3D" id="3.40.50.410">
    <property type="entry name" value="von Willebrand factor, type A domain"/>
    <property type="match status" value="1"/>
</dbReference>
<evidence type="ECO:0000256" key="1">
    <source>
        <dbReference type="ARBA" id="ARBA00022927"/>
    </source>
</evidence>
<dbReference type="Gene3D" id="3.40.50.300">
    <property type="entry name" value="P-loop containing nucleotide triphosphate hydrolases"/>
    <property type="match status" value="2"/>
</dbReference>
<dbReference type="CDD" id="cd00198">
    <property type="entry name" value="vWFA"/>
    <property type="match status" value="1"/>
</dbReference>
<evidence type="ECO:0000259" key="6">
    <source>
        <dbReference type="PROSITE" id="PS51196"/>
    </source>
</evidence>
<dbReference type="InterPro" id="IPR036465">
    <property type="entry name" value="vWFA_dom_sf"/>
</dbReference>
<evidence type="ECO:0000313" key="7">
    <source>
        <dbReference type="EMBL" id="CAK0849283.1"/>
    </source>
</evidence>
<dbReference type="InterPro" id="IPR014018">
    <property type="entry name" value="SecA_motor_DEAD"/>
</dbReference>
<dbReference type="SUPFAM" id="SSF52540">
    <property type="entry name" value="P-loop containing nucleoside triphosphate hydrolases"/>
    <property type="match status" value="1"/>
</dbReference>
<evidence type="ECO:0000256" key="2">
    <source>
        <dbReference type="ARBA" id="ARBA00023010"/>
    </source>
</evidence>
<sequence>MDGLRQGLALSGKGDQNSDDPTAHVLSMLEESMVHLEQLQEEKIRMRQEHLEEKALLEEEMEKAVDECLEQKRQFELELREKATQLEALREECEQLVRQKQEFDAERQTMEAERAELRKSLDTFRADSERKMAEEEAAMRRKMQELHAECERKVAEEKAAAERMLTQGRQHTEEQLRKERAVTDSILTVLKELPPLQAAMELGDLSLLDTELRKWKQRDYSHFGESRGVVEAVVKLAQERLLSWRGVEHTLKDVLREVERLPGTLPTLTQHSQRIFRALKEAQLTKMDIRRSDQKALERISEVILAWQAKAMAHCNGVQKLIVQKVVKCPRLGHFDFTDLDICLRLVDRCESSDSVFLSRAQAIIEDASTEPKDMRGLLSHVETMLFFLKYAAMEDLRLTHVEFRKQAKALEPTVAGYLASAEREYPPGRELVRMSAGRGLMDTKDVETVLEELRNPPSSAFSRMFRTDGLGPFREIFYQWARAMHSRFDLLVLPHHTQVVTLLAFKCFLEAERTKQTPHTLIAQVGTGEGKSMIVAALAIYVVVVLGKKVHVVVDDETLLERDFSTFKSLFDNFEVPAKAGLPKRPLSSALCVSEDKASTNRNDKSLVVRLDPEADICYCEAKHVQSFYASIARGSDANFDEYKDRVLILDEVDALVIDEEPNEAFVYPNAELSEMATSIAGSLARNTTVEELRAVHSHSCPAGARVCSEMAKEWHRGAQMTPGEDCVFVKDLGKYCALQSGRANPKAWSLALECRNFQDGFSRDILFQERLFVMSRPRVFRKYSCILGLSGSIGSQPERDFLRDTYRASFFEVPPFLKTCRGSPFHEAVPASLGDQRRAVYVEASQESQIVRLIEVAFDARERVPVLVVAKDRVIADIMVDRLRQGARSRGLGSASEDVVRLLSRTLYEADPEQWKENLNRATMPVGDATVGSKTWRITVTDPRGGRGTDYRVDDSGVDAQGGLLLIPTIVPPSRRDWTQFLGRTARQDRRGQFCCILNATDYAGLSEKYREALPASGSAEAVGTILGWGDQEVAGRIRDSAALYNTGVRVNELCEEVFSKASQLLSDPIARERLVDICQRHRWMSVQEVTEAFARLPGLDVAAIPTEAHDMGRPQEPPTPQVLPATHGGSSLALAGTAAVTSMSPAAPKVVVFCLDWSASMMSRDTRTPLSRFEMCQQSVQRILNDQVRDCDFVSVVGFGPSVQTVIPPTAKGASAQAIHARIASLRPQASGGTCFYDAVVTSLQLLGQPGLAPAEGMRWLVCLTDGDDLGSQRGNQSGEMVDHTLSTRAPANLNMVMITVGPLKEQNLRRMDSWVNRITESGGQGMRISEKDAVNITKAFDVVAEFLAADVGGAMEC</sequence>
<feature type="domain" description="SecA family profile" evidence="6">
    <location>
        <begin position="357"/>
        <end position="1028"/>
    </location>
</feature>
<evidence type="ECO:0000256" key="3">
    <source>
        <dbReference type="SAM" id="Coils"/>
    </source>
</evidence>
<protein>
    <recommendedName>
        <fullName evidence="9">Protein translocase subunit SecA</fullName>
    </recommendedName>
</protein>
<feature type="domain" description="VWFA" evidence="5">
    <location>
        <begin position="1153"/>
        <end position="1347"/>
    </location>
</feature>
<dbReference type="InterPro" id="IPR002035">
    <property type="entry name" value="VWF_A"/>
</dbReference>
<dbReference type="PANTHER" id="PTHR30612">
    <property type="entry name" value="SECA INNER MEMBRANE COMPONENT OF SEC PROTEIN SECRETION SYSTEM"/>
    <property type="match status" value="1"/>
</dbReference>
<name>A0ABN9TSX7_9DINO</name>
<accession>A0ABN9TSX7</accession>
<keyword evidence="2" id="KW-0811">Translocation</keyword>
<proteinExistence type="predicted"/>
<dbReference type="PROSITE" id="PS50234">
    <property type="entry name" value="VWFA"/>
    <property type="match status" value="1"/>
</dbReference>
<dbReference type="Pfam" id="PF13519">
    <property type="entry name" value="VWA_2"/>
    <property type="match status" value="1"/>
</dbReference>
<dbReference type="PANTHER" id="PTHR30612:SF0">
    <property type="entry name" value="CHLOROPLAST PROTEIN-TRANSPORTING ATPASE"/>
    <property type="match status" value="1"/>
</dbReference>
<evidence type="ECO:0000256" key="4">
    <source>
        <dbReference type="SAM" id="MobiDB-lite"/>
    </source>
</evidence>
<dbReference type="Pfam" id="PF07517">
    <property type="entry name" value="SecA_DEAD"/>
    <property type="match status" value="1"/>
</dbReference>
<dbReference type="InterPro" id="IPR000185">
    <property type="entry name" value="SecA"/>
</dbReference>
<dbReference type="EMBL" id="CAUYUJ010015049">
    <property type="protein sequence ID" value="CAK0849283.1"/>
    <property type="molecule type" value="Genomic_DNA"/>
</dbReference>
<dbReference type="InterPro" id="IPR027417">
    <property type="entry name" value="P-loop_NTPase"/>
</dbReference>
<feature type="coiled-coil region" evidence="3">
    <location>
        <begin position="29"/>
        <end position="160"/>
    </location>
</feature>
<keyword evidence="3" id="KW-0175">Coiled coil</keyword>
<evidence type="ECO:0000313" key="8">
    <source>
        <dbReference type="Proteomes" id="UP001189429"/>
    </source>
</evidence>
<comment type="caution">
    <text evidence="7">The sequence shown here is derived from an EMBL/GenBank/DDBJ whole genome shotgun (WGS) entry which is preliminary data.</text>
</comment>
<dbReference type="PROSITE" id="PS51196">
    <property type="entry name" value="SECA_MOTOR_DEAD"/>
    <property type="match status" value="1"/>
</dbReference>
<dbReference type="InterPro" id="IPR011115">
    <property type="entry name" value="SecA_DEAD"/>
</dbReference>
<keyword evidence="1" id="KW-0813">Transport</keyword>
<keyword evidence="8" id="KW-1185">Reference proteome</keyword>